<dbReference type="EMBL" id="JAKIXB020000033">
    <property type="protein sequence ID" value="KAL1594945.1"/>
    <property type="molecule type" value="Genomic_DNA"/>
</dbReference>
<evidence type="ECO:0000256" key="7">
    <source>
        <dbReference type="ARBA" id="ARBA00022989"/>
    </source>
</evidence>
<feature type="transmembrane region" description="Helical" evidence="12">
    <location>
        <begin position="93"/>
        <end position="114"/>
    </location>
</feature>
<comment type="caution">
    <text evidence="14">The sequence shown here is derived from an EMBL/GenBank/DDBJ whole genome shotgun (WGS) entry which is preliminary data.</text>
</comment>
<evidence type="ECO:0000313" key="14">
    <source>
        <dbReference type="EMBL" id="KAL1594945.1"/>
    </source>
</evidence>
<name>A0ABR3QS50_9PLEO</name>
<keyword evidence="5" id="KW-1003">Cell membrane</keyword>
<evidence type="ECO:0000256" key="1">
    <source>
        <dbReference type="ARBA" id="ARBA00003019"/>
    </source>
</evidence>
<evidence type="ECO:0000256" key="12">
    <source>
        <dbReference type="SAM" id="Phobius"/>
    </source>
</evidence>
<feature type="transmembrane region" description="Helical" evidence="12">
    <location>
        <begin position="319"/>
        <end position="340"/>
    </location>
</feature>
<evidence type="ECO:0000259" key="13">
    <source>
        <dbReference type="Pfam" id="PF13383"/>
    </source>
</evidence>
<evidence type="ECO:0000256" key="2">
    <source>
        <dbReference type="ARBA" id="ARBA00004651"/>
    </source>
</evidence>
<evidence type="ECO:0000256" key="11">
    <source>
        <dbReference type="ARBA" id="ARBA00032555"/>
    </source>
</evidence>
<dbReference type="Proteomes" id="UP001521222">
    <property type="component" value="Unassembled WGS sequence"/>
</dbReference>
<evidence type="ECO:0000256" key="6">
    <source>
        <dbReference type="ARBA" id="ARBA00022692"/>
    </source>
</evidence>
<dbReference type="PANTHER" id="PTHR23516:SF1">
    <property type="entry name" value="MOLYBDATE-ANION TRANSPORTER"/>
    <property type="match status" value="1"/>
</dbReference>
<protein>
    <recommendedName>
        <fullName evidence="3">Molybdate-anion transporter</fullName>
    </recommendedName>
    <alternativeName>
        <fullName evidence="10">Major facilitator superfamily domain-containing protein 5</fullName>
    </alternativeName>
    <alternativeName>
        <fullName evidence="11">Molybdate transporter 2 homolog</fullName>
    </alternativeName>
</protein>
<feature type="transmembrane region" description="Helical" evidence="12">
    <location>
        <begin position="59"/>
        <end position="81"/>
    </location>
</feature>
<comment type="subcellular location">
    <subcellularLocation>
        <location evidence="2">Cell membrane</location>
        <topology evidence="2">Multi-pass membrane protein</topology>
    </subcellularLocation>
</comment>
<evidence type="ECO:0000256" key="3">
    <source>
        <dbReference type="ARBA" id="ARBA00021242"/>
    </source>
</evidence>
<feature type="transmembrane region" description="Helical" evidence="12">
    <location>
        <begin position="279"/>
        <end position="299"/>
    </location>
</feature>
<comment type="function">
    <text evidence="1">Mediates high-affinity intracellular uptake of the rare oligo-element molybdenum.</text>
</comment>
<dbReference type="Pfam" id="PF05631">
    <property type="entry name" value="MFS_5"/>
    <property type="match status" value="1"/>
</dbReference>
<reference evidence="14 15" key="1">
    <citation type="submission" date="2024-02" db="EMBL/GenBank/DDBJ databases">
        <title>De novo assembly and annotation of 12 fungi associated with fruit tree decline syndrome in Ontario, Canada.</title>
        <authorList>
            <person name="Sulman M."/>
            <person name="Ellouze W."/>
            <person name="Ilyukhin E."/>
        </authorList>
    </citation>
    <scope>NUCLEOTIDE SEQUENCE [LARGE SCALE GENOMIC DNA]</scope>
    <source>
        <strain evidence="14 15">M97-236</strain>
    </source>
</reference>
<dbReference type="Gene3D" id="1.20.1250.20">
    <property type="entry name" value="MFS general substrate transporter like domains"/>
    <property type="match status" value="1"/>
</dbReference>
<feature type="transmembrane region" description="Helical" evidence="12">
    <location>
        <begin position="216"/>
        <end position="236"/>
    </location>
</feature>
<dbReference type="SUPFAM" id="SSF103473">
    <property type="entry name" value="MFS general substrate transporter"/>
    <property type="match status" value="1"/>
</dbReference>
<feature type="transmembrane region" description="Helical" evidence="12">
    <location>
        <begin position="181"/>
        <end position="204"/>
    </location>
</feature>
<keyword evidence="6 12" id="KW-0812">Transmembrane</keyword>
<dbReference type="InterPro" id="IPR008509">
    <property type="entry name" value="MOT2/MFSD5"/>
</dbReference>
<sequence length="776" mass="87169">MDLYKATFAGSLLLNSFVLLQTYQSRQIENAEASDGEKIGHRGRADSDREGLRKLKWRFFPIYLLVNAADWLQGPYIYPIYKDEKGLPEETVAFLFLIGFVSAGISASFAGTFADRYGRRTACLAYCILYSFSSFTLLAEDIRVLFLGRVLGGVCGTLLWSVFESWLVAEFNQLMLQDTSVLGGIFSAMTILNSLVAICAGVLAEWLVGLAGTAKAPFLASIGCLSVAFVAISKFWGENYGASHRDASENATLLQQEEAESSVNTTKLTIRYILRDTNILVLALVSCFFEGSLFLFIFFKFPALKLSHKLTGSKDDLPFGLIFAILMCSMMLGSMLYNNITTISSTFPAKKVLMGTLALASVCFFIPGHFRDERITLWCFCVFELCCGVYYPVMASIKGKLIDDSSRASVYTVLRIPLNAFVVLALSTTKEGRIAAIIIIFLFVVALFQNDDAGTYAFLPSFSQTSKLPSYPPTWLRDRMALSERSWKKSVELREQMAKSHPSNPKIPFFPTDFLKYPFTIWDFFPATWTCPHDFQRVGRLGDGGKWVCGMSIYESIPTPKPVSADAVEVREAAVQAAEQGLTIYSFGINGESSFEAEMLERVPSARIWGYDFSVNGWGKQIPTSERHRTYFKKVGLGKEDKHEESPAFWTLPSLMKENNHTYIDILKIDIEGSEYDALDTFMDAFDGVQSASGRSVLPIGQVMIELHLGNGDITDKVDFERFRNWWERLEKMGMRPAWIEINLFAVTLGKQKSNPRCTEYVWVNAKDERSVLWRQ</sequence>
<evidence type="ECO:0000313" key="15">
    <source>
        <dbReference type="Proteomes" id="UP001521222"/>
    </source>
</evidence>
<feature type="transmembrane region" description="Helical" evidence="12">
    <location>
        <begin position="352"/>
        <end position="369"/>
    </location>
</feature>
<keyword evidence="4" id="KW-0813">Transport</keyword>
<evidence type="ECO:0000256" key="9">
    <source>
        <dbReference type="ARBA" id="ARBA00023136"/>
    </source>
</evidence>
<keyword evidence="15" id="KW-1185">Reference proteome</keyword>
<accession>A0ABR3QS50</accession>
<evidence type="ECO:0000256" key="5">
    <source>
        <dbReference type="ARBA" id="ARBA00022475"/>
    </source>
</evidence>
<feature type="transmembrane region" description="Helical" evidence="12">
    <location>
        <begin position="432"/>
        <end position="448"/>
    </location>
</feature>
<gene>
    <name evidence="14" type="ORF">SLS59_008496</name>
</gene>
<feature type="transmembrane region" description="Helical" evidence="12">
    <location>
        <begin position="375"/>
        <end position="396"/>
    </location>
</feature>
<feature type="domain" description="Methyltransferase" evidence="13">
    <location>
        <begin position="525"/>
        <end position="683"/>
    </location>
</feature>
<keyword evidence="9 12" id="KW-0472">Membrane</keyword>
<dbReference type="InterPro" id="IPR025714">
    <property type="entry name" value="Methyltranfer_dom"/>
</dbReference>
<evidence type="ECO:0000256" key="4">
    <source>
        <dbReference type="ARBA" id="ARBA00022448"/>
    </source>
</evidence>
<proteinExistence type="predicted"/>
<keyword evidence="8" id="KW-0406">Ion transport</keyword>
<evidence type="ECO:0000256" key="8">
    <source>
        <dbReference type="ARBA" id="ARBA00023065"/>
    </source>
</evidence>
<organism evidence="14 15">
    <name type="scientific">Nothophoma quercina</name>
    <dbReference type="NCBI Taxonomy" id="749835"/>
    <lineage>
        <taxon>Eukaryota</taxon>
        <taxon>Fungi</taxon>
        <taxon>Dikarya</taxon>
        <taxon>Ascomycota</taxon>
        <taxon>Pezizomycotina</taxon>
        <taxon>Dothideomycetes</taxon>
        <taxon>Pleosporomycetidae</taxon>
        <taxon>Pleosporales</taxon>
        <taxon>Pleosporineae</taxon>
        <taxon>Didymellaceae</taxon>
        <taxon>Nothophoma</taxon>
    </lineage>
</organism>
<dbReference type="Pfam" id="PF13383">
    <property type="entry name" value="Methyltransf_22"/>
    <property type="match status" value="1"/>
</dbReference>
<dbReference type="InterPro" id="IPR036259">
    <property type="entry name" value="MFS_trans_sf"/>
</dbReference>
<evidence type="ECO:0000256" key="10">
    <source>
        <dbReference type="ARBA" id="ARBA00030646"/>
    </source>
</evidence>
<feature type="transmembrane region" description="Helical" evidence="12">
    <location>
        <begin position="145"/>
        <end position="169"/>
    </location>
</feature>
<keyword evidence="7 12" id="KW-1133">Transmembrane helix</keyword>
<dbReference type="PANTHER" id="PTHR23516">
    <property type="entry name" value="SAM (S-ADENOSYL METHIONINE) TRANSPORTER"/>
    <property type="match status" value="1"/>
</dbReference>
<dbReference type="CDD" id="cd17487">
    <property type="entry name" value="MFS_MFSD5_like"/>
    <property type="match status" value="1"/>
</dbReference>
<feature type="transmembrane region" description="Helical" evidence="12">
    <location>
        <begin position="121"/>
        <end position="139"/>
    </location>
</feature>